<protein>
    <submittedName>
        <fullName evidence="2">Uncharacterized protein</fullName>
    </submittedName>
</protein>
<evidence type="ECO:0000256" key="1">
    <source>
        <dbReference type="SAM" id="MobiDB-lite"/>
    </source>
</evidence>
<comment type="caution">
    <text evidence="2">The sequence shown here is derived from an EMBL/GenBank/DDBJ whole genome shotgun (WGS) entry which is preliminary data.</text>
</comment>
<gene>
    <name evidence="2" type="ORF">SCWH03_57260</name>
</gene>
<dbReference type="Proteomes" id="UP000484988">
    <property type="component" value="Unassembled WGS sequence"/>
</dbReference>
<organism evidence="2 3">
    <name type="scientific">Streptomyces pacificus</name>
    <dbReference type="NCBI Taxonomy" id="2705029"/>
    <lineage>
        <taxon>Bacteria</taxon>
        <taxon>Bacillati</taxon>
        <taxon>Actinomycetota</taxon>
        <taxon>Actinomycetes</taxon>
        <taxon>Kitasatosporales</taxon>
        <taxon>Streptomycetaceae</taxon>
        <taxon>Streptomyces</taxon>
    </lineage>
</organism>
<accession>A0A6A0B4M9</accession>
<dbReference type="AlphaFoldDB" id="A0A6A0B4M9"/>
<feature type="region of interest" description="Disordered" evidence="1">
    <location>
        <begin position="278"/>
        <end position="298"/>
    </location>
</feature>
<sequence>MGDVERPELLPDCDVPAGRRQPDELMTTCLVRLADESLGDNWRTSALQACMVRGGAALAAASFIVQAPGPWHEDLQHILRLSGVGVDRPAYSSAEYTVGLCYVAGTKGLPAGLRHRAVDALVHRANDAGYAEARHLLPKNGWTWLADAVREGWALWTAQLFSQDESAPLTTRMRVGLALAEHEHPAGYVPTALERLAAHPGAASKDRLALAVAVGQRAPKDATGLLRCVASDSIVQAGHRMQAIELLDEIDPVKAEEMRALQTRLPSVRAARDQQRDAAARAKQREVARRDRETPAAVTGRLDSKVEELLNDLRCRGSADWLADHLDDHIAENDWNQVAQDIAEICGLVRDEEIESSIRLVEVLTQIRYGDEASSTSGSSDFETRGDLGFPRLTREELEEYARAEAERSWTLWRGLVEKHGWDDDRLYELDRQADEVDRHVADSICQKAGDHLRALQQYLVWELWPALVDAAERRDYGAAHNHLATARLLGDEAEHAEALWRSPTLGNYSFDPRTMSWPRDFWLVMEQWRRGTPDGNGQG</sequence>
<reference evidence="2 3" key="1">
    <citation type="submission" date="2020-02" db="EMBL/GenBank/DDBJ databases">
        <title>Whole Genome Shotgun Sequence of Streptomyces sp. strain CWH03.</title>
        <authorList>
            <person name="Dohra H."/>
            <person name="Kodani S."/>
            <person name="Yamamura H."/>
        </authorList>
    </citation>
    <scope>NUCLEOTIDE SEQUENCE [LARGE SCALE GENOMIC DNA]</scope>
    <source>
        <strain evidence="2 3">CWH03</strain>
    </source>
</reference>
<evidence type="ECO:0000313" key="2">
    <source>
        <dbReference type="EMBL" id="GFH39458.1"/>
    </source>
</evidence>
<evidence type="ECO:0000313" key="3">
    <source>
        <dbReference type="Proteomes" id="UP000484988"/>
    </source>
</evidence>
<dbReference type="EMBL" id="BLLG01000031">
    <property type="protein sequence ID" value="GFH39458.1"/>
    <property type="molecule type" value="Genomic_DNA"/>
</dbReference>
<proteinExistence type="predicted"/>
<keyword evidence="3" id="KW-1185">Reference proteome</keyword>
<name>A0A6A0B4M9_9ACTN</name>
<feature type="compositionally biased region" description="Basic and acidic residues" evidence="1">
    <location>
        <begin position="278"/>
        <end position="294"/>
    </location>
</feature>